<feature type="region of interest" description="Disordered" evidence="1">
    <location>
        <begin position="1"/>
        <end position="50"/>
    </location>
</feature>
<dbReference type="EMBL" id="SPHZ02000005">
    <property type="protein sequence ID" value="KAF0918700.1"/>
    <property type="molecule type" value="Genomic_DNA"/>
</dbReference>
<accession>A0A6G1E1N6</accession>
<dbReference type="OrthoDB" id="286395at2759"/>
<evidence type="ECO:0000256" key="2">
    <source>
        <dbReference type="SAM" id="Phobius"/>
    </source>
</evidence>
<evidence type="ECO:0000313" key="3">
    <source>
        <dbReference type="EMBL" id="KAF0918700.1"/>
    </source>
</evidence>
<keyword evidence="2" id="KW-0812">Transmembrane</keyword>
<organism evidence="3 4">
    <name type="scientific">Oryza meyeriana var. granulata</name>
    <dbReference type="NCBI Taxonomy" id="110450"/>
    <lineage>
        <taxon>Eukaryota</taxon>
        <taxon>Viridiplantae</taxon>
        <taxon>Streptophyta</taxon>
        <taxon>Embryophyta</taxon>
        <taxon>Tracheophyta</taxon>
        <taxon>Spermatophyta</taxon>
        <taxon>Magnoliopsida</taxon>
        <taxon>Liliopsida</taxon>
        <taxon>Poales</taxon>
        <taxon>Poaceae</taxon>
        <taxon>BOP clade</taxon>
        <taxon>Oryzoideae</taxon>
        <taxon>Oryzeae</taxon>
        <taxon>Oryzinae</taxon>
        <taxon>Oryza</taxon>
        <taxon>Oryza meyeriana</taxon>
    </lineage>
</organism>
<dbReference type="Proteomes" id="UP000479710">
    <property type="component" value="Unassembled WGS sequence"/>
</dbReference>
<evidence type="ECO:0000256" key="1">
    <source>
        <dbReference type="SAM" id="MobiDB-lite"/>
    </source>
</evidence>
<keyword evidence="2" id="KW-1133">Transmembrane helix</keyword>
<protein>
    <submittedName>
        <fullName evidence="3">Uncharacterized protein</fullName>
    </submittedName>
</protein>
<evidence type="ECO:0000313" key="4">
    <source>
        <dbReference type="Proteomes" id="UP000479710"/>
    </source>
</evidence>
<sequence length="116" mass="12471">MPSSLHRPSVWSPRSLSTPQCRRSSFSSPASLAAVDPRCPDSIAPPSSRRRSLAVRSMSCLNRDSSLSSPAATRATIIKDQLLGVGLACGLLWGAIHLVGAVWIKLKRNKNLSMFA</sequence>
<comment type="caution">
    <text evidence="3">The sequence shown here is derived from an EMBL/GenBank/DDBJ whole genome shotgun (WGS) entry which is preliminary data.</text>
</comment>
<feature type="transmembrane region" description="Helical" evidence="2">
    <location>
        <begin position="82"/>
        <end position="104"/>
    </location>
</feature>
<name>A0A6G1E1N6_9ORYZ</name>
<proteinExistence type="predicted"/>
<keyword evidence="2" id="KW-0472">Membrane</keyword>
<reference evidence="3 4" key="1">
    <citation type="submission" date="2019-11" db="EMBL/GenBank/DDBJ databases">
        <title>Whole genome sequence of Oryza granulata.</title>
        <authorList>
            <person name="Li W."/>
        </authorList>
    </citation>
    <scope>NUCLEOTIDE SEQUENCE [LARGE SCALE GENOMIC DNA]</scope>
    <source>
        <strain evidence="4">cv. Menghai</strain>
        <tissue evidence="3">Leaf</tissue>
    </source>
</reference>
<gene>
    <name evidence="3" type="ORF">E2562_025826</name>
</gene>
<feature type="compositionally biased region" description="Polar residues" evidence="1">
    <location>
        <begin position="12"/>
        <end position="30"/>
    </location>
</feature>
<keyword evidence="4" id="KW-1185">Reference proteome</keyword>
<dbReference type="AlphaFoldDB" id="A0A6G1E1N6"/>